<dbReference type="AlphaFoldDB" id="A0A3N4LSG1"/>
<dbReference type="PANTHER" id="PTHR11603:SF132">
    <property type="entry name" value="C2H2-TYPE DOMAIN-CONTAINING PROTEIN"/>
    <property type="match status" value="1"/>
</dbReference>
<sequence>MDRFQKLDDIQLAVLLSLIAKRHCLVTTDEEHLDPLQKQLEKVGSAGFGLSTAVVTCTPETTIDDFVAAILIQDENKSPQRPSHSPVMSFDSRESYFSRRHRRQLSGGTVDELWRGRRIANFVIARNLDLAPEQVQIQALELIRNKRINRKEVHHAPARFLMIALLVKVPVGSQLNCHLVDQFFISHYHDPEDIADSEDPEADSASSVIIRKPGSRLSNFIESSDQKLLFSNQELENLSTLADAAHLSTEIKRYMMDIVVFLRMHRAVAGGISAKATKDFECLVKCLCPLNGLQFVNPSIVALAAYKVYGHRIVVADKDTDRSVMWGSKKEAVDRYLAEVDADMIINNVLDEIRAPL</sequence>
<dbReference type="OrthoDB" id="5582146at2759"/>
<name>A0A3N4LSG1_9PEZI</name>
<dbReference type="Proteomes" id="UP000267821">
    <property type="component" value="Unassembled WGS sequence"/>
</dbReference>
<keyword evidence="2" id="KW-1185">Reference proteome</keyword>
<proteinExistence type="predicted"/>
<organism evidence="1 2">
    <name type="scientific">Terfezia boudieri ATCC MYA-4762</name>
    <dbReference type="NCBI Taxonomy" id="1051890"/>
    <lineage>
        <taxon>Eukaryota</taxon>
        <taxon>Fungi</taxon>
        <taxon>Dikarya</taxon>
        <taxon>Ascomycota</taxon>
        <taxon>Pezizomycotina</taxon>
        <taxon>Pezizomycetes</taxon>
        <taxon>Pezizales</taxon>
        <taxon>Pezizaceae</taxon>
        <taxon>Terfezia</taxon>
    </lineage>
</organism>
<evidence type="ECO:0000313" key="2">
    <source>
        <dbReference type="Proteomes" id="UP000267821"/>
    </source>
</evidence>
<dbReference type="InParanoid" id="A0A3N4LSG1"/>
<reference evidence="1 2" key="1">
    <citation type="journal article" date="2018" name="Nat. Ecol. Evol.">
        <title>Pezizomycetes genomes reveal the molecular basis of ectomycorrhizal truffle lifestyle.</title>
        <authorList>
            <person name="Murat C."/>
            <person name="Payen T."/>
            <person name="Noel B."/>
            <person name="Kuo A."/>
            <person name="Morin E."/>
            <person name="Chen J."/>
            <person name="Kohler A."/>
            <person name="Krizsan K."/>
            <person name="Balestrini R."/>
            <person name="Da Silva C."/>
            <person name="Montanini B."/>
            <person name="Hainaut M."/>
            <person name="Levati E."/>
            <person name="Barry K.W."/>
            <person name="Belfiori B."/>
            <person name="Cichocki N."/>
            <person name="Clum A."/>
            <person name="Dockter R.B."/>
            <person name="Fauchery L."/>
            <person name="Guy J."/>
            <person name="Iotti M."/>
            <person name="Le Tacon F."/>
            <person name="Lindquist E.A."/>
            <person name="Lipzen A."/>
            <person name="Malagnac F."/>
            <person name="Mello A."/>
            <person name="Molinier V."/>
            <person name="Miyauchi S."/>
            <person name="Poulain J."/>
            <person name="Riccioni C."/>
            <person name="Rubini A."/>
            <person name="Sitrit Y."/>
            <person name="Splivallo R."/>
            <person name="Traeger S."/>
            <person name="Wang M."/>
            <person name="Zifcakova L."/>
            <person name="Wipf D."/>
            <person name="Zambonelli A."/>
            <person name="Paolocci F."/>
            <person name="Nowrousian M."/>
            <person name="Ottonello S."/>
            <person name="Baldrian P."/>
            <person name="Spatafora J.W."/>
            <person name="Henrissat B."/>
            <person name="Nagy L.G."/>
            <person name="Aury J.M."/>
            <person name="Wincker P."/>
            <person name="Grigoriev I.V."/>
            <person name="Bonfante P."/>
            <person name="Martin F.M."/>
        </authorList>
    </citation>
    <scope>NUCLEOTIDE SEQUENCE [LARGE SCALE GENOMIC DNA]</scope>
    <source>
        <strain evidence="1 2">ATCC MYA-4762</strain>
    </source>
</reference>
<dbReference type="PANTHER" id="PTHR11603">
    <property type="entry name" value="AAA FAMILY ATPASE"/>
    <property type="match status" value="1"/>
</dbReference>
<evidence type="ECO:0008006" key="3">
    <source>
        <dbReference type="Google" id="ProtNLM"/>
    </source>
</evidence>
<gene>
    <name evidence="1" type="ORF">L211DRAFT_805488</name>
</gene>
<dbReference type="InterPro" id="IPR052041">
    <property type="entry name" value="Nucleic_acid_metab_PIN/TRAM"/>
</dbReference>
<dbReference type="Gene3D" id="1.10.8.80">
    <property type="entry name" value="Magnesium chelatase subunit I, C-Terminal domain"/>
    <property type="match status" value="1"/>
</dbReference>
<accession>A0A3N4LSG1</accession>
<protein>
    <recommendedName>
        <fullName evidence="3">Magnesium chelatase</fullName>
    </recommendedName>
</protein>
<evidence type="ECO:0000313" key="1">
    <source>
        <dbReference type="EMBL" id="RPB25844.1"/>
    </source>
</evidence>
<dbReference type="EMBL" id="ML121536">
    <property type="protein sequence ID" value="RPB25844.1"/>
    <property type="molecule type" value="Genomic_DNA"/>
</dbReference>